<dbReference type="RefSeq" id="WP_091191146.1">
    <property type="nucleotide sequence ID" value="NZ_FOVE01000003.1"/>
</dbReference>
<keyword evidence="3" id="KW-1185">Reference proteome</keyword>
<dbReference type="Pfam" id="PF10116">
    <property type="entry name" value="Host_attach"/>
    <property type="match status" value="1"/>
</dbReference>
<protein>
    <submittedName>
        <fullName evidence="2">Protein required for attachment to host cells</fullName>
    </submittedName>
</protein>
<evidence type="ECO:0000313" key="3">
    <source>
        <dbReference type="Proteomes" id="UP000242869"/>
    </source>
</evidence>
<feature type="region of interest" description="Disordered" evidence="1">
    <location>
        <begin position="47"/>
        <end position="67"/>
    </location>
</feature>
<name>A0A1I4WF17_9NEIS</name>
<dbReference type="InterPro" id="IPR019291">
    <property type="entry name" value="Host_attachment_protein"/>
</dbReference>
<dbReference type="EMBL" id="FOVE01000003">
    <property type="protein sequence ID" value="SFN11860.1"/>
    <property type="molecule type" value="Genomic_DNA"/>
</dbReference>
<proteinExistence type="predicted"/>
<dbReference type="OrthoDB" id="329419at2"/>
<dbReference type="AlphaFoldDB" id="A0A1I4WF17"/>
<organism evidence="2 3">
    <name type="scientific">Formivibrio citricus</name>
    <dbReference type="NCBI Taxonomy" id="83765"/>
    <lineage>
        <taxon>Bacteria</taxon>
        <taxon>Pseudomonadati</taxon>
        <taxon>Pseudomonadota</taxon>
        <taxon>Betaproteobacteria</taxon>
        <taxon>Neisseriales</taxon>
        <taxon>Chitinibacteraceae</taxon>
        <taxon>Formivibrio</taxon>
    </lineage>
</organism>
<accession>A0A1I4WF17</accession>
<evidence type="ECO:0000256" key="1">
    <source>
        <dbReference type="SAM" id="MobiDB-lite"/>
    </source>
</evidence>
<gene>
    <name evidence="2" type="ORF">SAMN05660284_00567</name>
</gene>
<dbReference type="Proteomes" id="UP000242869">
    <property type="component" value="Unassembled WGS sequence"/>
</dbReference>
<sequence length="140" mass="15107">MTTWILVANASQAKLYSRSSIKNGLSLVKTLSHPESRMKNSDLVSDGAGAMQSAGGHGARQPQTAPKQNEAIHFAQELAQELNQGRNDQQFGKIVLMAPPAFLGLINDKLDSQTAKMVSAKLDKDYTQVGEKEILGALGW</sequence>
<reference evidence="3" key="1">
    <citation type="submission" date="2016-10" db="EMBL/GenBank/DDBJ databases">
        <authorList>
            <person name="Varghese N."/>
            <person name="Submissions S."/>
        </authorList>
    </citation>
    <scope>NUCLEOTIDE SEQUENCE [LARGE SCALE GENOMIC DNA]</scope>
    <source>
        <strain evidence="3">DSM 6150</strain>
    </source>
</reference>
<evidence type="ECO:0000313" key="2">
    <source>
        <dbReference type="EMBL" id="SFN11860.1"/>
    </source>
</evidence>